<dbReference type="OMA" id="AIWKCIN"/>
<organism evidence="3 4">
    <name type="scientific">Stylonychia lemnae</name>
    <name type="common">Ciliate</name>
    <dbReference type="NCBI Taxonomy" id="5949"/>
    <lineage>
        <taxon>Eukaryota</taxon>
        <taxon>Sar</taxon>
        <taxon>Alveolata</taxon>
        <taxon>Ciliophora</taxon>
        <taxon>Intramacronucleata</taxon>
        <taxon>Spirotrichea</taxon>
        <taxon>Stichotrichia</taxon>
        <taxon>Sporadotrichida</taxon>
        <taxon>Oxytrichidae</taxon>
        <taxon>Stylonychinae</taxon>
        <taxon>Stylonychia</taxon>
    </lineage>
</organism>
<dbReference type="InParanoid" id="A0A078A9S7"/>
<dbReference type="EMBL" id="CCKQ01007282">
    <property type="protein sequence ID" value="CDW78646.1"/>
    <property type="molecule type" value="Genomic_DNA"/>
</dbReference>
<evidence type="ECO:0000256" key="1">
    <source>
        <dbReference type="SAM" id="MobiDB-lite"/>
    </source>
</evidence>
<feature type="compositionally biased region" description="Polar residues" evidence="1">
    <location>
        <begin position="309"/>
        <end position="328"/>
    </location>
</feature>
<gene>
    <name evidence="3" type="primary">Contig2637.g2828</name>
    <name evidence="3" type="ORF">STYLEM_7627</name>
</gene>
<dbReference type="PROSITE" id="PS51504">
    <property type="entry name" value="H15"/>
    <property type="match status" value="1"/>
</dbReference>
<dbReference type="InterPro" id="IPR005818">
    <property type="entry name" value="Histone_H1/H5_H15"/>
</dbReference>
<feature type="compositionally biased region" description="Basic and acidic residues" evidence="1">
    <location>
        <begin position="181"/>
        <end position="194"/>
    </location>
</feature>
<feature type="region of interest" description="Disordered" evidence="1">
    <location>
        <begin position="118"/>
        <end position="356"/>
    </location>
</feature>
<keyword evidence="4" id="KW-1185">Reference proteome</keyword>
<dbReference type="Proteomes" id="UP000039865">
    <property type="component" value="Unassembled WGS sequence"/>
</dbReference>
<protein>
    <recommendedName>
        <fullName evidence="2">H15 domain-containing protein</fullName>
    </recommendedName>
</protein>
<feature type="compositionally biased region" description="Basic and acidic residues" evidence="1">
    <location>
        <begin position="268"/>
        <end position="282"/>
    </location>
</feature>
<name>A0A078A9S7_STYLE</name>
<dbReference type="GO" id="GO:0003677">
    <property type="term" value="F:DNA binding"/>
    <property type="evidence" value="ECO:0007669"/>
    <property type="project" value="InterPro"/>
</dbReference>
<feature type="compositionally biased region" description="Basic residues" evidence="1">
    <location>
        <begin position="148"/>
        <end position="168"/>
    </location>
</feature>
<feature type="domain" description="H15" evidence="2">
    <location>
        <begin position="1"/>
        <end position="151"/>
    </location>
</feature>
<evidence type="ECO:0000313" key="4">
    <source>
        <dbReference type="Proteomes" id="UP000039865"/>
    </source>
</evidence>
<sequence>MTYQEMIENALLTLAERKGSTRQAIWKCINVKYPEADYKQFLIRLKKIKQQAMDTAWNKKSAAKDEAQSTQKNVKAEEVYKTVGRESGSTSSYVDIEFEKASQRYKLSQDYRRRMLKALNKQQSGGSSLSKKRVHKTSATKKSDTKAKLKARSKKAKAVRNSKAKRALGGKNSSAKGRKRVNSEQLKRDKERAVKKNMGSTQVKQKKQNKRVLNDKRSEINKKINKEKRESQKSQTQGKDRESGRRTVTDQDLNEGTQQQKQQSRQSSKKDSQKGDPKEAQIKGKKGGKTNPKSSTGKPSNRAKHETQIPETRQSKLNSSMANPQGASGKQKPGKSNISKLIKKAKPGKGKQQPSN</sequence>
<evidence type="ECO:0000313" key="3">
    <source>
        <dbReference type="EMBL" id="CDW78646.1"/>
    </source>
</evidence>
<evidence type="ECO:0000259" key="2">
    <source>
        <dbReference type="PROSITE" id="PS51504"/>
    </source>
</evidence>
<dbReference type="InterPro" id="IPR036390">
    <property type="entry name" value="WH_DNA-bd_sf"/>
</dbReference>
<dbReference type="AlphaFoldDB" id="A0A078A9S7"/>
<dbReference type="Pfam" id="PF00538">
    <property type="entry name" value="Linker_histone"/>
    <property type="match status" value="1"/>
</dbReference>
<accession>A0A078A9S7</accession>
<dbReference type="GO" id="GO:0000786">
    <property type="term" value="C:nucleosome"/>
    <property type="evidence" value="ECO:0007669"/>
    <property type="project" value="InterPro"/>
</dbReference>
<reference evidence="3 4" key="1">
    <citation type="submission" date="2014-06" db="EMBL/GenBank/DDBJ databases">
        <authorList>
            <person name="Swart Estienne"/>
        </authorList>
    </citation>
    <scope>NUCLEOTIDE SEQUENCE [LARGE SCALE GENOMIC DNA]</scope>
    <source>
        <strain evidence="3 4">130c</strain>
    </source>
</reference>
<feature type="compositionally biased region" description="Basic and acidic residues" evidence="1">
    <location>
        <begin position="212"/>
        <end position="249"/>
    </location>
</feature>
<feature type="compositionally biased region" description="Basic residues" evidence="1">
    <location>
        <begin position="130"/>
        <end position="139"/>
    </location>
</feature>
<dbReference type="OrthoDB" id="1110759at2759"/>
<dbReference type="Gene3D" id="1.10.10.10">
    <property type="entry name" value="Winged helix-like DNA-binding domain superfamily/Winged helix DNA-binding domain"/>
    <property type="match status" value="1"/>
</dbReference>
<proteinExistence type="predicted"/>
<dbReference type="SUPFAM" id="SSF46785">
    <property type="entry name" value="Winged helix' DNA-binding domain"/>
    <property type="match status" value="1"/>
</dbReference>
<dbReference type="GO" id="GO:0006334">
    <property type="term" value="P:nucleosome assembly"/>
    <property type="evidence" value="ECO:0007669"/>
    <property type="project" value="InterPro"/>
</dbReference>
<dbReference type="InterPro" id="IPR036388">
    <property type="entry name" value="WH-like_DNA-bd_sf"/>
</dbReference>